<dbReference type="FunFam" id="3.30.460.10:FF:000007">
    <property type="entry name" value="2'-5'-oligoadenylate synthetase 1"/>
    <property type="match status" value="3"/>
</dbReference>
<dbReference type="OrthoDB" id="1885901at2759"/>
<dbReference type="GO" id="GO:0051607">
    <property type="term" value="P:defense response to virus"/>
    <property type="evidence" value="ECO:0007669"/>
    <property type="project" value="UniProtKB-KW"/>
</dbReference>
<dbReference type="PANTHER" id="PTHR11258">
    <property type="entry name" value="2-5 OLIGOADENYLATE SYNTHETASE"/>
    <property type="match status" value="1"/>
</dbReference>
<dbReference type="GO" id="GO:0001730">
    <property type="term" value="F:2'-5'-oligoadenylate synthetase activity"/>
    <property type="evidence" value="ECO:0007669"/>
    <property type="project" value="UniProtKB-EC"/>
</dbReference>
<dbReference type="Gene3D" id="1.10.1410.20">
    <property type="entry name" value="2'-5'-oligoadenylate synthetase 1, domain 2"/>
    <property type="match status" value="3"/>
</dbReference>
<keyword evidence="8" id="KW-0963">Cytoplasm</keyword>
<organism evidence="26 27">
    <name type="scientific">Canis lupus familiaris</name>
    <name type="common">Dog</name>
    <name type="synonym">Canis familiaris</name>
    <dbReference type="NCBI Taxonomy" id="9615"/>
    <lineage>
        <taxon>Eukaryota</taxon>
        <taxon>Metazoa</taxon>
        <taxon>Chordata</taxon>
        <taxon>Craniata</taxon>
        <taxon>Vertebrata</taxon>
        <taxon>Euteleostomi</taxon>
        <taxon>Mammalia</taxon>
        <taxon>Eutheria</taxon>
        <taxon>Laurasiatheria</taxon>
        <taxon>Carnivora</taxon>
        <taxon>Caniformia</taxon>
        <taxon>Canidae</taxon>
        <taxon>Canis</taxon>
    </lineage>
</organism>
<feature type="compositionally biased region" description="Basic and acidic residues" evidence="23">
    <location>
        <begin position="1"/>
        <end position="11"/>
    </location>
</feature>
<dbReference type="GO" id="GO:0003725">
    <property type="term" value="F:double-stranded RNA binding"/>
    <property type="evidence" value="ECO:0007669"/>
    <property type="project" value="UniProtKB-ARBA"/>
</dbReference>
<keyword evidence="9" id="KW-0399">Innate immunity</keyword>
<keyword evidence="17" id="KW-0391">Immunity</keyword>
<evidence type="ECO:0000256" key="22">
    <source>
        <dbReference type="ARBA" id="ARBA00073373"/>
    </source>
</evidence>
<dbReference type="PANTHER" id="PTHR11258:SF4">
    <property type="entry name" value="2'-5'-OLIGOADENYLATE SYNTHASE 3"/>
    <property type="match status" value="1"/>
</dbReference>
<evidence type="ECO:0000313" key="26">
    <source>
        <dbReference type="Ensembl" id="ENSCAFP00030042311.1"/>
    </source>
</evidence>
<evidence type="ECO:0000256" key="10">
    <source>
        <dbReference type="ARBA" id="ARBA00022679"/>
    </source>
</evidence>
<dbReference type="InterPro" id="IPR006117">
    <property type="entry name" value="2-5OAS_C_CS"/>
</dbReference>
<keyword evidence="16" id="KW-0460">Magnesium</keyword>
<keyword evidence="12" id="KW-0479">Metal-binding</keyword>
<keyword evidence="15" id="KW-0067">ATP-binding</keyword>
<evidence type="ECO:0000256" key="15">
    <source>
        <dbReference type="ARBA" id="ARBA00022840"/>
    </source>
</evidence>
<evidence type="ECO:0000256" key="21">
    <source>
        <dbReference type="ARBA" id="ARBA00023242"/>
    </source>
</evidence>
<dbReference type="AlphaFoldDB" id="A0A8C0PKB3"/>
<evidence type="ECO:0000256" key="9">
    <source>
        <dbReference type="ARBA" id="ARBA00022588"/>
    </source>
</evidence>
<name>A0A8C0PKB3_CANLF</name>
<dbReference type="Ensembl" id="ENSCAFT00030048352.1">
    <property type="protein sequence ID" value="ENSCAFP00030042311.1"/>
    <property type="gene ID" value="ENSCAFG00030026144.1"/>
</dbReference>
<evidence type="ECO:0000256" key="16">
    <source>
        <dbReference type="ARBA" id="ARBA00022842"/>
    </source>
</evidence>
<evidence type="ECO:0000256" key="19">
    <source>
        <dbReference type="ARBA" id="ARBA00022990"/>
    </source>
</evidence>
<evidence type="ECO:0000256" key="13">
    <source>
        <dbReference type="ARBA" id="ARBA00022737"/>
    </source>
</evidence>
<keyword evidence="11" id="KW-0548">Nucleotidyltransferase</keyword>
<dbReference type="Pfam" id="PF01909">
    <property type="entry name" value="NTP_transf_2"/>
    <property type="match status" value="1"/>
</dbReference>
<feature type="compositionally biased region" description="Low complexity" evidence="23">
    <location>
        <begin position="24"/>
        <end position="35"/>
    </location>
</feature>
<evidence type="ECO:0000256" key="17">
    <source>
        <dbReference type="ARBA" id="ARBA00022859"/>
    </source>
</evidence>
<dbReference type="PROSITE" id="PS00832">
    <property type="entry name" value="25A_SYNTH_1"/>
    <property type="match status" value="2"/>
</dbReference>
<keyword evidence="19" id="KW-0007">Acetylation</keyword>
<keyword evidence="14" id="KW-0547">Nucleotide-binding</keyword>
<evidence type="ECO:0000256" key="11">
    <source>
        <dbReference type="ARBA" id="ARBA00022695"/>
    </source>
</evidence>
<dbReference type="GO" id="GO:0045087">
    <property type="term" value="P:innate immune response"/>
    <property type="evidence" value="ECO:0007669"/>
    <property type="project" value="UniProtKB-KW"/>
</dbReference>
<evidence type="ECO:0000256" key="2">
    <source>
        <dbReference type="ARBA" id="ARBA00001946"/>
    </source>
</evidence>
<dbReference type="GO" id="GO:0005524">
    <property type="term" value="F:ATP binding"/>
    <property type="evidence" value="ECO:0007669"/>
    <property type="project" value="UniProtKB-KW"/>
</dbReference>
<feature type="region of interest" description="Disordered" evidence="23">
    <location>
        <begin position="1"/>
        <end position="45"/>
    </location>
</feature>
<dbReference type="SUPFAM" id="SSF81301">
    <property type="entry name" value="Nucleotidyltransferase"/>
    <property type="match status" value="3"/>
</dbReference>
<evidence type="ECO:0000259" key="24">
    <source>
        <dbReference type="Pfam" id="PF01909"/>
    </source>
</evidence>
<dbReference type="InterPro" id="IPR018952">
    <property type="entry name" value="2-5-oligoAdlate_synth_1_dom2/C"/>
</dbReference>
<evidence type="ECO:0000256" key="3">
    <source>
        <dbReference type="ARBA" id="ARBA00004123"/>
    </source>
</evidence>
<evidence type="ECO:0000256" key="7">
    <source>
        <dbReference type="ARBA" id="ARBA00012577"/>
    </source>
</evidence>
<dbReference type="InterPro" id="IPR006116">
    <property type="entry name" value="NT_2-5OAS_ClassI-CCAase"/>
</dbReference>
<dbReference type="CDD" id="cd05400">
    <property type="entry name" value="NT_2-5OAS_ClassI-CCAase"/>
    <property type="match status" value="3"/>
</dbReference>
<feature type="region of interest" description="Disordered" evidence="23">
    <location>
        <begin position="393"/>
        <end position="454"/>
    </location>
</feature>
<dbReference type="GO" id="GO:0046872">
    <property type="term" value="F:metal ion binding"/>
    <property type="evidence" value="ECO:0007669"/>
    <property type="project" value="UniProtKB-KW"/>
</dbReference>
<keyword evidence="18" id="KW-0694">RNA-binding</keyword>
<evidence type="ECO:0000259" key="25">
    <source>
        <dbReference type="Pfam" id="PF10421"/>
    </source>
</evidence>
<feature type="domain" description="2'-5'-oligoadenylate synthetase 1" evidence="25">
    <location>
        <begin position="957"/>
        <end position="1137"/>
    </location>
</feature>
<evidence type="ECO:0000256" key="14">
    <source>
        <dbReference type="ARBA" id="ARBA00022741"/>
    </source>
</evidence>
<dbReference type="Gene3D" id="3.30.460.10">
    <property type="entry name" value="Beta Polymerase, domain 2"/>
    <property type="match status" value="3"/>
</dbReference>
<reference evidence="26" key="2">
    <citation type="submission" date="2025-08" db="UniProtKB">
        <authorList>
            <consortium name="Ensembl"/>
        </authorList>
    </citation>
    <scope>IDENTIFICATION</scope>
</reference>
<evidence type="ECO:0000256" key="1">
    <source>
        <dbReference type="ARBA" id="ARBA00001112"/>
    </source>
</evidence>
<comment type="subunit">
    <text evidence="6">Monomer.</text>
</comment>
<accession>A0A8C0PKB3</accession>
<sequence>MKLKAGEERKAWGGGRRSSGGGWAAAEEAGQQRGGLPASAHSLGGASRRAEQAMDVYRTPAAALASLVVRRLQPSAEFQRAAWRALGALATTLRERGDRAAAQPWRVLKTAKGGSAGRGTALRGGCDSEIVIFLDCFKSYKDHSVDRAEILKDLWDLLQSWWQKPIPGLNFETLWQDRPGVLQFRLASTDLENWMDVSLVPAFDALGQLCAGAKPAPQVYSTLLHSGCQGGEHAACFAELRRNFVNVRPAKLKSLILLVKHWYRQVCQEEAKREMLPPAYALELLTIFAWEQGCGKDAFSLAQGLRTVLGLIQEYRQLCVFWTLNYGFENPTVRSFLSSQLKKPRPVILDPADPTWDVGNGATWHWDILAREAESCYEHPCFLQTAGDTVQPWEGTGLPRAGCSGLDHPIQRDDAQRTPGNSSSLNAVPPRAGSRQPSWPAPRPPGPDSITPSTLGRAVDLSQIATKDLDRFIQDHLKPNPQFQKQVGKAINVILGCLREKCVYKASRVSKGGSFGRGTDLRGGCDAELVIFLNCFEDYRDQRARRPEILQEMQAQLESWWQDPVPGLSLEFPEQTVPEALQFRLVSTALESWMDVCLVPAFDAVGQLCAGAKPAPQVYSTLLQSGCQGGEHAACFAELRRNFVNVRPAKLKSLILLVKHWYRQVAAQNKGQQPACASLPPVYALELLTIFAWEQGCGEDSFKMAQGLKTVLELVQQHQQLCVYWTVNYSFEDPAIRTHLLGQLQKPRPLILDPGDPTWNVGQGSWELLAQEAAVLETQACLRSTEGTSVQPWDVMPALLYQTPAGDLDKFISDFLQPNRQFLAQVNKAVDTICSFLKENCFQNSAIKVLKVVKGGSLAKGTALRGRSDADLVVFLSCFSQFAEQGNRRAEIISEIRAQLEACQQKMQLEVKFEIPKRENSRVLSFSLKSQTMLDQSVDFDVLPAFNALGQVVSSYRPPSQVYVDLIYSYNNAGEYSTCFTELQRDFIISRPTKLKSLIRLVKHWYRQCNKMPRGRGSLPPQHGLELLTVYAWEQGGQSAQFNMAQGFRTVLELVSQYRQLRVYWTVNYDNEDQTVRDFLSRQLRQPRPIILDPADPTGNLGHNARWDLLATEATACMSALCCTDRDGTPIQPWPVKGPQERMLSLPPFVAQGGTDA</sequence>
<dbReference type="GO" id="GO:0005634">
    <property type="term" value="C:nucleus"/>
    <property type="evidence" value="ECO:0007669"/>
    <property type="project" value="UniProtKB-SubCell"/>
</dbReference>
<feature type="domain" description="2'-5'-oligoadenylate synthetase 1" evidence="25">
    <location>
        <begin position="613"/>
        <end position="797"/>
    </location>
</feature>
<dbReference type="InterPro" id="IPR002934">
    <property type="entry name" value="Polymerase_NTP_transf_dom"/>
</dbReference>
<dbReference type="PROSITE" id="PS00833">
    <property type="entry name" value="25A_SYNTH_2"/>
    <property type="match status" value="2"/>
</dbReference>
<keyword evidence="13" id="KW-0677">Repeat</keyword>
<dbReference type="GO" id="GO:0005737">
    <property type="term" value="C:cytoplasm"/>
    <property type="evidence" value="ECO:0007669"/>
    <property type="project" value="UniProtKB-SubCell"/>
</dbReference>
<evidence type="ECO:0000256" key="8">
    <source>
        <dbReference type="ARBA" id="ARBA00022490"/>
    </source>
</evidence>
<keyword evidence="21" id="KW-0539">Nucleus</keyword>
<evidence type="ECO:0000256" key="6">
    <source>
        <dbReference type="ARBA" id="ARBA00011245"/>
    </source>
</evidence>
<dbReference type="SUPFAM" id="SSF81631">
    <property type="entry name" value="PAP/OAS1 substrate-binding domain"/>
    <property type="match status" value="3"/>
</dbReference>
<protein>
    <recommendedName>
        <fullName evidence="22">2'-5'-oligoadenylate synthase 3</fullName>
        <ecNumber evidence="7">2.7.7.84</ecNumber>
    </recommendedName>
</protein>
<evidence type="ECO:0000256" key="20">
    <source>
        <dbReference type="ARBA" id="ARBA00023118"/>
    </source>
</evidence>
<dbReference type="InterPro" id="IPR043518">
    <property type="entry name" value="2-5OAS_N_CS"/>
</dbReference>
<dbReference type="EC" id="2.7.7.84" evidence="7"/>
<dbReference type="Proteomes" id="UP000694429">
    <property type="component" value="Chromosome 26"/>
</dbReference>
<feature type="domain" description="Polymerase nucleotidyl transferase" evidence="24">
    <location>
        <begin position="833"/>
        <end position="900"/>
    </location>
</feature>
<dbReference type="PROSITE" id="PS50152">
    <property type="entry name" value="25A_SYNTH_3"/>
    <property type="match status" value="3"/>
</dbReference>
<feature type="domain" description="2'-5'-oligoadenylate synthetase 1" evidence="25">
    <location>
        <begin position="214"/>
        <end position="394"/>
    </location>
</feature>
<comment type="subcellular location">
    <subcellularLocation>
        <location evidence="4">Cytoplasm</location>
    </subcellularLocation>
    <subcellularLocation>
        <location evidence="3">Nucleus</location>
    </subcellularLocation>
</comment>
<evidence type="ECO:0000256" key="5">
    <source>
        <dbReference type="ARBA" id="ARBA00009526"/>
    </source>
</evidence>
<dbReference type="InterPro" id="IPR043519">
    <property type="entry name" value="NT_sf"/>
</dbReference>
<evidence type="ECO:0000313" key="27">
    <source>
        <dbReference type="Proteomes" id="UP000694429"/>
    </source>
</evidence>
<dbReference type="FunFam" id="1.10.1410.20:FF:000001">
    <property type="entry name" value="2'-5'-oligoadenylate synthetase 1"/>
    <property type="match status" value="1"/>
</dbReference>
<evidence type="ECO:0000256" key="4">
    <source>
        <dbReference type="ARBA" id="ARBA00004496"/>
    </source>
</evidence>
<gene>
    <name evidence="26" type="primary">OAS3</name>
</gene>
<keyword evidence="10" id="KW-0808">Transferase</keyword>
<evidence type="ECO:0000256" key="23">
    <source>
        <dbReference type="SAM" id="MobiDB-lite"/>
    </source>
</evidence>
<proteinExistence type="inferred from homology"/>
<keyword evidence="20" id="KW-0051">Antiviral defense</keyword>
<feature type="compositionally biased region" description="Gly residues" evidence="23">
    <location>
        <begin position="12"/>
        <end position="23"/>
    </location>
</feature>
<reference evidence="26" key="1">
    <citation type="submission" date="2019-03" db="EMBL/GenBank/DDBJ databases">
        <authorList>
            <person name="Warren W.C."/>
            <person name="Johnson G.S."/>
        </authorList>
    </citation>
    <scope>NUCLEOTIDE SEQUENCE [LARGE SCALE GENOMIC DNA]</scope>
    <source>
        <strain evidence="26">Basenji</strain>
    </source>
</reference>
<evidence type="ECO:0000256" key="12">
    <source>
        <dbReference type="ARBA" id="ARBA00022723"/>
    </source>
</evidence>
<evidence type="ECO:0000256" key="18">
    <source>
        <dbReference type="ARBA" id="ARBA00022884"/>
    </source>
</evidence>
<comment type="cofactor">
    <cofactor evidence="2">
        <name>Mg(2+)</name>
        <dbReference type="ChEBI" id="CHEBI:18420"/>
    </cofactor>
</comment>
<comment type="catalytic activity">
    <reaction evidence="1">
        <text>3 ATP = 5'-triphosphoadenylyl-(2'-&gt;5')-adenylyl-(2'-&gt;5')-adenosine + 2 diphosphate</text>
        <dbReference type="Rhea" id="RHEA:34407"/>
        <dbReference type="ChEBI" id="CHEBI:30616"/>
        <dbReference type="ChEBI" id="CHEBI:33019"/>
        <dbReference type="ChEBI" id="CHEBI:67143"/>
        <dbReference type="EC" id="2.7.7.84"/>
    </reaction>
</comment>
<dbReference type="FunFam" id="1.10.1410.20:FF:000002">
    <property type="entry name" value="2'-5'-oligoadenylate synthetase 3"/>
    <property type="match status" value="2"/>
</dbReference>
<dbReference type="Pfam" id="PF10421">
    <property type="entry name" value="OAS1_C"/>
    <property type="match status" value="3"/>
</dbReference>
<comment type="similarity">
    <text evidence="5">Belongs to the 2-5A synthase family.</text>
</comment>